<evidence type="ECO:0000256" key="1">
    <source>
        <dbReference type="SAM" id="Phobius"/>
    </source>
</evidence>
<dbReference type="Proteomes" id="UP001168524">
    <property type="component" value="Unassembled WGS sequence"/>
</dbReference>
<accession>A0ABT7WRV8</accession>
<evidence type="ECO:0000313" key="2">
    <source>
        <dbReference type="EMBL" id="MDN0015411.1"/>
    </source>
</evidence>
<name>A0ABT7WRV8_9GAMM</name>
<dbReference type="RefSeq" id="WP_267981697.1">
    <property type="nucleotide sequence ID" value="NZ_JAPQKF010000008.1"/>
</dbReference>
<reference evidence="2" key="1">
    <citation type="submission" date="2023-06" db="EMBL/GenBank/DDBJ databases">
        <title>Two novel species of Acinetobacter isolated from motorbike repairing workshop in Vietnam.</title>
        <authorList>
            <person name="Le N.T.T."/>
        </authorList>
    </citation>
    <scope>NUCLEOTIDE SEQUENCE</scope>
    <source>
        <strain evidence="2">VNH17</strain>
    </source>
</reference>
<organism evidence="2 3">
    <name type="scientific">Acinetobacter thutiue</name>
    <dbReference type="NCBI Taxonomy" id="2998078"/>
    <lineage>
        <taxon>Bacteria</taxon>
        <taxon>Pseudomonadati</taxon>
        <taxon>Pseudomonadota</taxon>
        <taxon>Gammaproteobacteria</taxon>
        <taxon>Moraxellales</taxon>
        <taxon>Moraxellaceae</taxon>
        <taxon>Acinetobacter</taxon>
    </lineage>
</organism>
<keyword evidence="3" id="KW-1185">Reference proteome</keyword>
<proteinExistence type="predicted"/>
<dbReference type="EMBL" id="JAUDZE010000008">
    <property type="protein sequence ID" value="MDN0015411.1"/>
    <property type="molecule type" value="Genomic_DNA"/>
</dbReference>
<keyword evidence="1" id="KW-0812">Transmembrane</keyword>
<keyword evidence="1" id="KW-1133">Transmembrane helix</keyword>
<keyword evidence="1" id="KW-0472">Membrane</keyword>
<gene>
    <name evidence="2" type="ORF">QTA56_14395</name>
</gene>
<feature type="transmembrane region" description="Helical" evidence="1">
    <location>
        <begin position="32"/>
        <end position="51"/>
    </location>
</feature>
<protein>
    <submittedName>
        <fullName evidence="2">Uncharacterized protein</fullName>
    </submittedName>
</protein>
<sequence length="62" mass="7439">MCQFENLMQLLQVIRHDFGNIISFQFKNQPSIFTIILAYTITENWLMLAFLTRGTYMINNKY</sequence>
<evidence type="ECO:0000313" key="3">
    <source>
        <dbReference type="Proteomes" id="UP001168524"/>
    </source>
</evidence>
<comment type="caution">
    <text evidence="2">The sequence shown here is derived from an EMBL/GenBank/DDBJ whole genome shotgun (WGS) entry which is preliminary data.</text>
</comment>